<name>A0A1H1LDD8_9ACTN</name>
<keyword evidence="1" id="KW-0812">Transmembrane</keyword>
<organism evidence="2 3">
    <name type="scientific">Friedmanniella luteola</name>
    <dbReference type="NCBI Taxonomy" id="546871"/>
    <lineage>
        <taxon>Bacteria</taxon>
        <taxon>Bacillati</taxon>
        <taxon>Actinomycetota</taxon>
        <taxon>Actinomycetes</taxon>
        <taxon>Propionibacteriales</taxon>
        <taxon>Nocardioidaceae</taxon>
        <taxon>Friedmanniella</taxon>
    </lineage>
</organism>
<evidence type="ECO:0000313" key="2">
    <source>
        <dbReference type="EMBL" id="SDR72360.1"/>
    </source>
</evidence>
<protein>
    <submittedName>
        <fullName evidence="2">Uncharacterized protein</fullName>
    </submittedName>
</protein>
<dbReference type="AlphaFoldDB" id="A0A1H1LDD8"/>
<feature type="transmembrane region" description="Helical" evidence="1">
    <location>
        <begin position="25"/>
        <end position="48"/>
    </location>
</feature>
<keyword evidence="3" id="KW-1185">Reference proteome</keyword>
<gene>
    <name evidence="2" type="ORF">SAMN04488543_0211</name>
</gene>
<dbReference type="OrthoDB" id="3844076at2"/>
<sequence>MSVIGAAIILGLVVAALVKMKVARPVVAIVCVLFGLVLGATPIGDAVYSAVASVGAWLADAVTGV</sequence>
<dbReference type="STRING" id="546871.SAMN04488543_0211"/>
<reference evidence="2 3" key="1">
    <citation type="submission" date="2016-10" db="EMBL/GenBank/DDBJ databases">
        <authorList>
            <person name="de Groot N.N."/>
        </authorList>
    </citation>
    <scope>NUCLEOTIDE SEQUENCE [LARGE SCALE GENOMIC DNA]</scope>
    <source>
        <strain evidence="2 3">DSM 21741</strain>
    </source>
</reference>
<dbReference type="Proteomes" id="UP000199092">
    <property type="component" value="Chromosome I"/>
</dbReference>
<keyword evidence="1" id="KW-0472">Membrane</keyword>
<keyword evidence="1" id="KW-1133">Transmembrane helix</keyword>
<proteinExistence type="predicted"/>
<dbReference type="EMBL" id="LT629749">
    <property type="protein sequence ID" value="SDR72360.1"/>
    <property type="molecule type" value="Genomic_DNA"/>
</dbReference>
<evidence type="ECO:0000256" key="1">
    <source>
        <dbReference type="SAM" id="Phobius"/>
    </source>
</evidence>
<dbReference type="RefSeq" id="WP_091408934.1">
    <property type="nucleotide sequence ID" value="NZ_LT629749.1"/>
</dbReference>
<accession>A0A1H1LDD8</accession>
<evidence type="ECO:0000313" key="3">
    <source>
        <dbReference type="Proteomes" id="UP000199092"/>
    </source>
</evidence>